<feature type="region of interest" description="Disordered" evidence="8">
    <location>
        <begin position="887"/>
        <end position="923"/>
    </location>
</feature>
<sequence>MQEEAPGNNPLCHHPVTCKSSVIEGELLVNVHISCGHENNAPGTSGREPKGMDHKRQWNSIESKFYSICVVDPGGPDIQDEPCVHVCGAAAAEKSLSAVTSERTCRGTWPPDNAAQGPWEELSPRGQPGLREVKEVSNEQTKPSSELLTGSDPPSKVNTGGRQAESFRANTYTKLPKDYPERTILHNVGRIPESNTNIDTDSLECVCAIPRGESHSSAVSPMGDPRVNVTNDIASVEQNGDLGVVNISVDQSLNSKKAGDRNSVKPLTDNSCSSLDVSGSDRNLPSLSLGGMNLSSERCSTSVHFGSACLPVGANFQETVFHRCDNPRPEHLGPMVTAGQYGGDRSLGTGSKGDMCLQPENRLSYQDEAEMSVSEDECCGRRALERRWLSQVGLWADTGARKAPAQACDLTRAVQEAPMEGVIQRTHPQSPGGSQEVAQNSPSGVQSNFMSSAFLLTCTEAEESEVGPTLETEGKLCEKSSGGDPHRLENAEEDSLQANHREASKNDTESVTSDSKTVFEWEANMLTCKALHGQDLLACVSSSITKNAALETDQVEQNDDSRGENDCRQAELPLVRPVSSVALAGAGETCSLCGGGGGHGGHSGQEQVYARPREVSDAVGHGAAVGRKEKEGLPWGKDNSESSGSDYGGPCGTSRQAHCFKQRNATATVKEPTLNHGEVGFVGSSRVNGGKMELGDTLAGYSCLDRARVDRHTAAPQDVLHALLVIPPDSKETEVPSSEDQVLSLSEDSINRYEDPLQDPLQGFPEELDSQCVSELSCYLVGGVASHLLSERLADGCGYPVGCLWANADALGDRPTLGGDLHSQPQDLAMASFWMGKPPPQLPMAEGGVIWGWQNGGTQLVPAAKVSELNPNAKVWGTPVLHLEAGSTADGGVSATWENTPSHRPDCGQGELNANGDGDRSHEDAALSELQESDQTAMNTVALDHSEYECPPESSDAGGNESQPEIQEDPREVLKKTLEFCLSRENLASDMYLISQMDSDQYVPITTVANLDHIKKLSTDLDLIVEVLRSLPLVQVDEKGEKVRPNQNRCIVILREIPESTPVEEVEALFKGDNLPKFINCEFAYNDNWFITFETEADAQQAYKYLREEVKTFQGKPIKARIKAKAIAINTFLPKNGFRPLDMSLYTQHRYTASFYLPPVYSPQQHFPLYSLVAPQTWSATHSYLDPPLVTPFPNAGFINGFTSPTFKPATSPLTSLRQYPPRSRNPGKSHLRHAIPSADRGPGLLESPSIFNFTADRLMNGVRSPQTRQTGQPRARVQNSPSYAKRDAGVPRVEQGSLESSPGLGRGRKNSFGYRKKREEKFTRSQTQSPTPPKPPSPSFELGLSNFPPLPGAAGLLKADDLFENRLSSLLVGSSKERSLSTDAGVSTLPSVTPREPPGPAPCTLSAAHERAPSPAHLPEDPKVVEKPREAPSADRLPSAPTTTASKSVQVNGVTPELRKPSYAEICQRTSREPPSSPLQPPKEQKPNAVGCGKGEKQLAEKEPPAPKASPGPPRDQRRPLGPAVGKRLHREQSTPPRSPQ</sequence>
<dbReference type="GO" id="GO:0005829">
    <property type="term" value="C:cytosol"/>
    <property type="evidence" value="ECO:0007669"/>
    <property type="project" value="UniProtKB-SubCell"/>
</dbReference>
<feature type="compositionally biased region" description="Polar residues" evidence="8">
    <location>
        <begin position="426"/>
        <end position="444"/>
    </location>
</feature>
<keyword evidence="4" id="KW-0597">Phosphoprotein</keyword>
<dbReference type="PANTHER" id="PTHR22792">
    <property type="entry name" value="LUPUS LA PROTEIN-RELATED"/>
    <property type="match status" value="1"/>
</dbReference>
<feature type="region of interest" description="Disordered" evidence="8">
    <location>
        <begin position="947"/>
        <end position="968"/>
    </location>
</feature>
<evidence type="ECO:0000256" key="7">
    <source>
        <dbReference type="PROSITE-ProRule" id="PRU00332"/>
    </source>
</evidence>
<dbReference type="CDD" id="cd08036">
    <property type="entry name" value="LARP_5"/>
    <property type="match status" value="1"/>
</dbReference>
<dbReference type="FunFam" id="1.10.10.10:FF:000144">
    <property type="entry name" value="la-related protein 4 isoform X2"/>
    <property type="match status" value="1"/>
</dbReference>
<dbReference type="Pfam" id="PF26088">
    <property type="entry name" value="RRM_LARP4"/>
    <property type="match status" value="1"/>
</dbReference>
<evidence type="ECO:0000256" key="2">
    <source>
        <dbReference type="ARBA" id="ARBA00022481"/>
    </source>
</evidence>
<evidence type="ECO:0000256" key="8">
    <source>
        <dbReference type="SAM" id="MobiDB-lite"/>
    </source>
</evidence>
<evidence type="ECO:0000256" key="3">
    <source>
        <dbReference type="ARBA" id="ARBA00022490"/>
    </source>
</evidence>
<feature type="compositionally biased region" description="Polar residues" evidence="8">
    <location>
        <begin position="138"/>
        <end position="148"/>
    </location>
</feature>
<comment type="subcellular location">
    <subcellularLocation>
        <location evidence="1">Cytoplasm</location>
        <location evidence="1">Cytosol</location>
    </subcellularLocation>
</comment>
<evidence type="ECO:0000256" key="5">
    <source>
        <dbReference type="ARBA" id="ARBA00022884"/>
    </source>
</evidence>
<dbReference type="CDD" id="cd12706">
    <property type="entry name" value="RRM_LARP5"/>
    <property type="match status" value="1"/>
</dbReference>
<dbReference type="PROSITE" id="PS50961">
    <property type="entry name" value="HTH_LA"/>
    <property type="match status" value="1"/>
</dbReference>
<dbReference type="Proteomes" id="UP000694851">
    <property type="component" value="Unplaced"/>
</dbReference>
<feature type="compositionally biased region" description="Basic and acidic residues" evidence="8">
    <location>
        <begin position="499"/>
        <end position="508"/>
    </location>
</feature>
<feature type="compositionally biased region" description="Polar residues" evidence="8">
    <location>
        <begin position="1264"/>
        <end position="1283"/>
    </location>
</feature>
<feature type="region of interest" description="Disordered" evidence="8">
    <location>
        <begin position="464"/>
        <end position="489"/>
    </location>
</feature>
<dbReference type="Pfam" id="PF05383">
    <property type="entry name" value="La"/>
    <property type="match status" value="1"/>
</dbReference>
<gene>
    <name evidence="11" type="primary">LARP4B</name>
</gene>
<evidence type="ECO:0000256" key="4">
    <source>
        <dbReference type="ARBA" id="ARBA00022553"/>
    </source>
</evidence>
<dbReference type="InterPro" id="IPR006630">
    <property type="entry name" value="La_HTH"/>
</dbReference>
<accession>A0A8B7Q9B7</accession>
<dbReference type="InterPro" id="IPR036388">
    <property type="entry name" value="WH-like_DNA-bd_sf"/>
</dbReference>
<dbReference type="GO" id="GO:0045727">
    <property type="term" value="P:positive regulation of translation"/>
    <property type="evidence" value="ECO:0007669"/>
    <property type="project" value="TreeGrafter"/>
</dbReference>
<feature type="region of interest" description="Disordered" evidence="8">
    <location>
        <begin position="255"/>
        <end position="278"/>
    </location>
</feature>
<dbReference type="GO" id="GO:0010494">
    <property type="term" value="C:cytoplasmic stress granule"/>
    <property type="evidence" value="ECO:0007669"/>
    <property type="project" value="TreeGrafter"/>
</dbReference>
<feature type="compositionally biased region" description="Polar residues" evidence="8">
    <location>
        <begin position="1441"/>
        <end position="1454"/>
    </location>
</feature>
<evidence type="ECO:0000259" key="9">
    <source>
        <dbReference type="PROSITE" id="PS50961"/>
    </source>
</evidence>
<reference evidence="11" key="1">
    <citation type="submission" date="2025-08" db="UniProtKB">
        <authorList>
            <consortium name="RefSeq"/>
        </authorList>
    </citation>
    <scope>IDENTIFICATION</scope>
    <source>
        <tissue evidence="11">Muscle</tissue>
    </source>
</reference>
<feature type="domain" description="HTH La-type RNA-binding" evidence="9">
    <location>
        <begin position="964"/>
        <end position="1053"/>
    </location>
</feature>
<dbReference type="GeneID" id="109374229"/>
<feature type="compositionally biased region" description="Basic and acidic residues" evidence="8">
    <location>
        <begin position="1495"/>
        <end position="1506"/>
    </location>
</feature>
<dbReference type="Gene3D" id="1.10.10.10">
    <property type="entry name" value="Winged helix-like DNA-binding domain superfamily/Winged helix DNA-binding domain"/>
    <property type="match status" value="1"/>
</dbReference>
<dbReference type="InterPro" id="IPR035979">
    <property type="entry name" value="RBD_domain_sf"/>
</dbReference>
<dbReference type="InterPro" id="IPR034900">
    <property type="entry name" value="LARP4B_RRM"/>
</dbReference>
<dbReference type="PANTHER" id="PTHR22792:SF43">
    <property type="entry name" value="LA-RELATED PROTEIN 4B"/>
    <property type="match status" value="1"/>
</dbReference>
<feature type="region of interest" description="Disordered" evidence="8">
    <location>
        <begin position="1263"/>
        <end position="1347"/>
    </location>
</feature>
<name>A0A8B7Q9B7_HIPAR</name>
<feature type="region of interest" description="Disordered" evidence="8">
    <location>
        <begin position="495"/>
        <end position="514"/>
    </location>
</feature>
<dbReference type="SMART" id="SM00715">
    <property type="entry name" value="LA"/>
    <property type="match status" value="1"/>
</dbReference>
<dbReference type="RefSeq" id="XP_019484198.1">
    <property type="nucleotide sequence ID" value="XM_019628653.1"/>
</dbReference>
<dbReference type="InterPro" id="IPR036390">
    <property type="entry name" value="WH_DNA-bd_sf"/>
</dbReference>
<feature type="compositionally biased region" description="Polar residues" evidence="8">
    <location>
        <begin position="268"/>
        <end position="278"/>
    </location>
</feature>
<evidence type="ECO:0000256" key="6">
    <source>
        <dbReference type="ARBA" id="ARBA00022990"/>
    </source>
</evidence>
<dbReference type="KEGG" id="hai:109374229"/>
<dbReference type="CTD" id="23185"/>
<dbReference type="InterPro" id="IPR045180">
    <property type="entry name" value="La_dom_prot"/>
</dbReference>
<evidence type="ECO:0000313" key="10">
    <source>
        <dbReference type="Proteomes" id="UP000694851"/>
    </source>
</evidence>
<keyword evidence="6" id="KW-0007">Acetylation</keyword>
<keyword evidence="2" id="KW-0488">Methylation</keyword>
<evidence type="ECO:0000313" key="11">
    <source>
        <dbReference type="RefSeq" id="XP_019484198.1"/>
    </source>
</evidence>
<dbReference type="Gene3D" id="3.30.70.330">
    <property type="match status" value="1"/>
</dbReference>
<feature type="region of interest" description="Disordered" evidence="8">
    <location>
        <begin position="1210"/>
        <end position="1248"/>
    </location>
</feature>
<dbReference type="OrthoDB" id="10046764at2759"/>
<dbReference type="SUPFAM" id="SSF54928">
    <property type="entry name" value="RNA-binding domain, RBD"/>
    <property type="match status" value="1"/>
</dbReference>
<dbReference type="InterPro" id="IPR058699">
    <property type="entry name" value="RRM_LARP4/4B"/>
</dbReference>
<protein>
    <submittedName>
        <fullName evidence="11">La-related protein 4B isoform X1</fullName>
    </submittedName>
</protein>
<feature type="compositionally biased region" description="Polar residues" evidence="8">
    <location>
        <begin position="1382"/>
        <end position="1392"/>
    </location>
</feature>
<keyword evidence="10" id="KW-1185">Reference proteome</keyword>
<feature type="region of interest" description="Disordered" evidence="8">
    <location>
        <begin position="424"/>
        <end position="444"/>
    </location>
</feature>
<feature type="region of interest" description="Disordered" evidence="8">
    <location>
        <begin position="98"/>
        <end position="174"/>
    </location>
</feature>
<evidence type="ECO:0000256" key="1">
    <source>
        <dbReference type="ARBA" id="ARBA00004514"/>
    </source>
</evidence>
<dbReference type="GO" id="GO:0003730">
    <property type="term" value="F:mRNA 3'-UTR binding"/>
    <property type="evidence" value="ECO:0007669"/>
    <property type="project" value="TreeGrafter"/>
</dbReference>
<feature type="compositionally biased region" description="Basic and acidic residues" evidence="8">
    <location>
        <begin position="1409"/>
        <end position="1434"/>
    </location>
</feature>
<organism evidence="10 11">
    <name type="scientific">Hipposideros armiger</name>
    <name type="common">Great Himalayan leaf-nosed bat</name>
    <dbReference type="NCBI Taxonomy" id="186990"/>
    <lineage>
        <taxon>Eukaryota</taxon>
        <taxon>Metazoa</taxon>
        <taxon>Chordata</taxon>
        <taxon>Craniata</taxon>
        <taxon>Vertebrata</taxon>
        <taxon>Euteleostomi</taxon>
        <taxon>Mammalia</taxon>
        <taxon>Eutheria</taxon>
        <taxon>Laurasiatheria</taxon>
        <taxon>Chiroptera</taxon>
        <taxon>Yinpterochiroptera</taxon>
        <taxon>Rhinolophoidea</taxon>
        <taxon>Hipposideridae</taxon>
        <taxon>Hipposideros</taxon>
    </lineage>
</organism>
<proteinExistence type="predicted"/>
<feature type="region of interest" description="Disordered" evidence="8">
    <location>
        <begin position="629"/>
        <end position="650"/>
    </location>
</feature>
<dbReference type="SUPFAM" id="SSF46785">
    <property type="entry name" value="Winged helix' DNA-binding domain"/>
    <property type="match status" value="1"/>
</dbReference>
<feature type="region of interest" description="Disordered" evidence="8">
    <location>
        <begin position="1374"/>
        <end position="1542"/>
    </location>
</feature>
<keyword evidence="3" id="KW-0963">Cytoplasm</keyword>
<dbReference type="InterPro" id="IPR012677">
    <property type="entry name" value="Nucleotide-bd_a/b_plait_sf"/>
</dbReference>
<keyword evidence="5 7" id="KW-0694">RNA-binding</keyword>
<feature type="compositionally biased region" description="Basic residues" evidence="8">
    <location>
        <begin position="1307"/>
        <end position="1317"/>
    </location>
</feature>